<gene>
    <name evidence="2" type="ORF">A3A91_03165</name>
</gene>
<evidence type="ECO:0000256" key="1">
    <source>
        <dbReference type="SAM" id="Phobius"/>
    </source>
</evidence>
<keyword evidence="1" id="KW-0472">Membrane</keyword>
<comment type="caution">
    <text evidence="2">The sequence shown here is derived from an EMBL/GenBank/DDBJ whole genome shotgun (WGS) entry which is preliminary data.</text>
</comment>
<name>A0A1F6WY80_9BACT</name>
<accession>A0A1F6WY80</accession>
<evidence type="ECO:0008006" key="4">
    <source>
        <dbReference type="Google" id="ProtNLM"/>
    </source>
</evidence>
<dbReference type="InterPro" id="IPR012902">
    <property type="entry name" value="N_methyl_site"/>
</dbReference>
<dbReference type="AlphaFoldDB" id="A0A1F6WY80"/>
<protein>
    <recommendedName>
        <fullName evidence="4">Type II secretion system protein GspG C-terminal domain-containing protein</fullName>
    </recommendedName>
</protein>
<dbReference type="EMBL" id="MFUR01000009">
    <property type="protein sequence ID" value="OGI86849.1"/>
    <property type="molecule type" value="Genomic_DNA"/>
</dbReference>
<reference evidence="2 3" key="1">
    <citation type="journal article" date="2016" name="Nat. Commun.">
        <title>Thousands of microbial genomes shed light on interconnected biogeochemical processes in an aquifer system.</title>
        <authorList>
            <person name="Anantharaman K."/>
            <person name="Brown C.T."/>
            <person name="Hug L.A."/>
            <person name="Sharon I."/>
            <person name="Castelle C.J."/>
            <person name="Probst A.J."/>
            <person name="Thomas B.C."/>
            <person name="Singh A."/>
            <person name="Wilkins M.J."/>
            <person name="Karaoz U."/>
            <person name="Brodie E.L."/>
            <person name="Williams K.H."/>
            <person name="Hubbard S.S."/>
            <person name="Banfield J.F."/>
        </authorList>
    </citation>
    <scope>NUCLEOTIDE SEQUENCE [LARGE SCALE GENOMIC DNA]</scope>
</reference>
<evidence type="ECO:0000313" key="3">
    <source>
        <dbReference type="Proteomes" id="UP000177001"/>
    </source>
</evidence>
<keyword evidence="1" id="KW-0812">Transmembrane</keyword>
<keyword evidence="1" id="KW-1133">Transmembrane helix</keyword>
<dbReference type="NCBIfam" id="TIGR02532">
    <property type="entry name" value="IV_pilin_GFxxxE"/>
    <property type="match status" value="1"/>
</dbReference>
<proteinExistence type="predicted"/>
<dbReference type="Proteomes" id="UP000177001">
    <property type="component" value="Unassembled WGS sequence"/>
</dbReference>
<sequence>MIFHFQTLNTKYYKLKAKKLNSGMTYVEVLTVLAIFSIMTSIVLFNYRDFQAKVDIKNLASDIALKVVEAQKASLDGKLPPPAQNLLISDPLTWKPSYGVYFDTTPPLLQKQLIYFTDLDNTSPPQNSSFDSPGSSCAGTDECLDKITITKNNYIHSIDNCNDITCSSPTSICSLSIVFKRPDYMAIFTGKICNSPTDGIITTTSHIQINIASPNLIATAKIKIYPSGRIQVN</sequence>
<feature type="transmembrane region" description="Helical" evidence="1">
    <location>
        <begin position="26"/>
        <end position="47"/>
    </location>
</feature>
<organism evidence="2 3">
    <name type="scientific">Candidatus Nomurabacteria bacterium RIFCSPLOWO2_01_FULL_36_16</name>
    <dbReference type="NCBI Taxonomy" id="1801767"/>
    <lineage>
        <taxon>Bacteria</taxon>
        <taxon>Candidatus Nomuraibacteriota</taxon>
    </lineage>
</organism>
<dbReference type="InterPro" id="IPR045584">
    <property type="entry name" value="Pilin-like"/>
</dbReference>
<dbReference type="SUPFAM" id="SSF54523">
    <property type="entry name" value="Pili subunits"/>
    <property type="match status" value="1"/>
</dbReference>
<evidence type="ECO:0000313" key="2">
    <source>
        <dbReference type="EMBL" id="OGI86849.1"/>
    </source>
</evidence>